<keyword evidence="4" id="KW-0346">Stress response</keyword>
<dbReference type="PANTHER" id="PTHR11527">
    <property type="entry name" value="HEAT-SHOCK PROTEIN 20 FAMILY MEMBER"/>
    <property type="match status" value="1"/>
</dbReference>
<reference evidence="4 5" key="1">
    <citation type="submission" date="2012-06" db="EMBL/GenBank/DDBJ databases">
        <title>The complete chromosome of genome of Turneriella parva DSM 21527.</title>
        <authorList>
            <consortium name="US DOE Joint Genome Institute (JGI-PGF)"/>
            <person name="Lucas S."/>
            <person name="Han J."/>
            <person name="Lapidus A."/>
            <person name="Bruce D."/>
            <person name="Goodwin L."/>
            <person name="Pitluck S."/>
            <person name="Peters L."/>
            <person name="Kyrpides N."/>
            <person name="Mavromatis K."/>
            <person name="Ivanova N."/>
            <person name="Mikhailova N."/>
            <person name="Chertkov O."/>
            <person name="Detter J.C."/>
            <person name="Tapia R."/>
            <person name="Han C."/>
            <person name="Land M."/>
            <person name="Hauser L."/>
            <person name="Markowitz V."/>
            <person name="Cheng J.-F."/>
            <person name="Hugenholtz P."/>
            <person name="Woyke T."/>
            <person name="Wu D."/>
            <person name="Gronow S."/>
            <person name="Wellnitz S."/>
            <person name="Brambilla E."/>
            <person name="Klenk H.-P."/>
            <person name="Eisen J.A."/>
        </authorList>
    </citation>
    <scope>NUCLEOTIDE SEQUENCE [LARGE SCALE GENOMIC DNA]</scope>
    <source>
        <strain evidence="5">ATCC BAA-1111 / DSM 21527 / NCTC 11395 / H</strain>
    </source>
</reference>
<evidence type="ECO:0000256" key="2">
    <source>
        <dbReference type="RuleBase" id="RU003616"/>
    </source>
</evidence>
<comment type="similarity">
    <text evidence="1 2">Belongs to the small heat shock protein (HSP20) family.</text>
</comment>
<gene>
    <name evidence="4" type="ordered locus">Turpa_1427</name>
</gene>
<dbReference type="KEGG" id="tpx:Turpa_1427"/>
<protein>
    <submittedName>
        <fullName evidence="4">Heat shock protein Hsp20</fullName>
    </submittedName>
</protein>
<dbReference type="AlphaFoldDB" id="I4B468"/>
<feature type="domain" description="SHSP" evidence="3">
    <location>
        <begin position="20"/>
        <end position="129"/>
    </location>
</feature>
<dbReference type="HOGENOM" id="CLU_046737_9_3_12"/>
<dbReference type="Gene3D" id="2.60.40.790">
    <property type="match status" value="1"/>
</dbReference>
<name>I4B468_TURPD</name>
<dbReference type="InterPro" id="IPR031107">
    <property type="entry name" value="Small_HSP"/>
</dbReference>
<evidence type="ECO:0000256" key="1">
    <source>
        <dbReference type="PROSITE-ProRule" id="PRU00285"/>
    </source>
</evidence>
<dbReference type="CDD" id="cd06464">
    <property type="entry name" value="ACD_sHsps-like"/>
    <property type="match status" value="1"/>
</dbReference>
<dbReference type="InterPro" id="IPR008978">
    <property type="entry name" value="HSP20-like_chaperone"/>
</dbReference>
<evidence type="ECO:0000313" key="5">
    <source>
        <dbReference type="Proteomes" id="UP000006048"/>
    </source>
</evidence>
<evidence type="ECO:0000259" key="3">
    <source>
        <dbReference type="PROSITE" id="PS01031"/>
    </source>
</evidence>
<dbReference type="OrthoDB" id="327485at2"/>
<organism evidence="4 5">
    <name type="scientific">Turneriella parva (strain ATCC BAA-1111 / DSM 21527 / NCTC 11395 / H)</name>
    <name type="common">Leptospira parva</name>
    <dbReference type="NCBI Taxonomy" id="869212"/>
    <lineage>
        <taxon>Bacteria</taxon>
        <taxon>Pseudomonadati</taxon>
        <taxon>Spirochaetota</taxon>
        <taxon>Spirochaetia</taxon>
        <taxon>Leptospirales</taxon>
        <taxon>Leptospiraceae</taxon>
        <taxon>Turneriella</taxon>
    </lineage>
</organism>
<dbReference type="RefSeq" id="WP_014802589.1">
    <property type="nucleotide sequence ID" value="NC_018020.1"/>
</dbReference>
<dbReference type="EMBL" id="CP002959">
    <property type="protein sequence ID" value="AFM12075.1"/>
    <property type="molecule type" value="Genomic_DNA"/>
</dbReference>
<dbReference type="Proteomes" id="UP000006048">
    <property type="component" value="Chromosome"/>
</dbReference>
<keyword evidence="5" id="KW-1185">Reference proteome</keyword>
<accession>I4B468</accession>
<sequence>MFGITKKQDETTQAEKAQASAGVTYVPAVDITEGEAGYTIFADVPGANKDSVNVTYENGVVTLKAQSVAAANDAEHIRREFRFANYERSFRVSDDVDAEKISAEIANGVLQVTLPRKASTKKNIAVTVK</sequence>
<dbReference type="Pfam" id="PF00011">
    <property type="entry name" value="HSP20"/>
    <property type="match status" value="1"/>
</dbReference>
<dbReference type="STRING" id="869212.Turpa_1427"/>
<dbReference type="PROSITE" id="PS01031">
    <property type="entry name" value="SHSP"/>
    <property type="match status" value="1"/>
</dbReference>
<dbReference type="InterPro" id="IPR002068">
    <property type="entry name" value="A-crystallin/Hsp20_dom"/>
</dbReference>
<evidence type="ECO:0000313" key="4">
    <source>
        <dbReference type="EMBL" id="AFM12075.1"/>
    </source>
</evidence>
<dbReference type="SUPFAM" id="SSF49764">
    <property type="entry name" value="HSP20-like chaperones"/>
    <property type="match status" value="1"/>
</dbReference>
<proteinExistence type="inferred from homology"/>